<dbReference type="NCBIfam" id="TIGR03170">
    <property type="entry name" value="flgA_cterm"/>
    <property type="match status" value="1"/>
</dbReference>
<comment type="similarity">
    <text evidence="4">Belongs to the FlgA family.</text>
</comment>
<evidence type="ECO:0000256" key="1">
    <source>
        <dbReference type="ARBA" id="ARBA00004418"/>
    </source>
</evidence>
<keyword evidence="3 4" id="KW-0574">Periplasm</keyword>
<organism evidence="6 7">
    <name type="scientific">Sphingomonas quercus</name>
    <dbReference type="NCBI Taxonomy" id="2842451"/>
    <lineage>
        <taxon>Bacteria</taxon>
        <taxon>Pseudomonadati</taxon>
        <taxon>Pseudomonadota</taxon>
        <taxon>Alphaproteobacteria</taxon>
        <taxon>Sphingomonadales</taxon>
        <taxon>Sphingomonadaceae</taxon>
        <taxon>Sphingomonas</taxon>
    </lineage>
</organism>
<evidence type="ECO:0000256" key="2">
    <source>
        <dbReference type="ARBA" id="ARBA00022729"/>
    </source>
</evidence>
<keyword evidence="6" id="KW-0282">Flagellum</keyword>
<name>A0ABS6BK40_9SPHN</name>
<dbReference type="PANTHER" id="PTHR36307:SF1">
    <property type="entry name" value="FLAGELLA BASAL BODY P-RING FORMATION PROTEIN FLGA"/>
    <property type="match status" value="1"/>
</dbReference>
<keyword evidence="6" id="KW-0966">Cell projection</keyword>
<dbReference type="SMART" id="SM00858">
    <property type="entry name" value="SAF"/>
    <property type="match status" value="1"/>
</dbReference>
<feature type="signal peptide" evidence="4">
    <location>
        <begin position="1"/>
        <end position="17"/>
    </location>
</feature>
<reference evidence="6 7" key="1">
    <citation type="submission" date="2021-06" db="EMBL/GenBank/DDBJ databases">
        <title>Sphingomonas sp. XMGL2, whole genome shotgun sequencing project.</title>
        <authorList>
            <person name="Zhao G."/>
            <person name="Shen L."/>
        </authorList>
    </citation>
    <scope>NUCLEOTIDE SEQUENCE [LARGE SCALE GENOMIC DNA]</scope>
    <source>
        <strain evidence="6 7">XMGL2</strain>
    </source>
</reference>
<feature type="domain" description="SAF" evidence="5">
    <location>
        <begin position="24"/>
        <end position="84"/>
    </location>
</feature>
<dbReference type="RefSeq" id="WP_216325252.1">
    <property type="nucleotide sequence ID" value="NZ_JAHKRT010000006.1"/>
</dbReference>
<dbReference type="InterPro" id="IPR017585">
    <property type="entry name" value="SAF_FlgA"/>
</dbReference>
<evidence type="ECO:0000259" key="5">
    <source>
        <dbReference type="SMART" id="SM00858"/>
    </source>
</evidence>
<keyword evidence="4" id="KW-1005">Bacterial flagellum biogenesis</keyword>
<accession>A0ABS6BK40</accession>
<dbReference type="Pfam" id="PF13144">
    <property type="entry name" value="ChapFlgA"/>
    <property type="match status" value="1"/>
</dbReference>
<comment type="subcellular location">
    <subcellularLocation>
        <location evidence="1 4">Periplasm</location>
    </subcellularLocation>
</comment>
<dbReference type="CDD" id="cd11614">
    <property type="entry name" value="SAF_CpaB_FlgA_like"/>
    <property type="match status" value="1"/>
</dbReference>
<dbReference type="EMBL" id="JAHKRT010000006">
    <property type="protein sequence ID" value="MBU3078662.1"/>
    <property type="molecule type" value="Genomic_DNA"/>
</dbReference>
<dbReference type="InterPro" id="IPR013974">
    <property type="entry name" value="SAF"/>
</dbReference>
<comment type="caution">
    <text evidence="6">The sequence shown here is derived from an EMBL/GenBank/DDBJ whole genome shotgun (WGS) entry which is preliminary data.</text>
</comment>
<feature type="chain" id="PRO_5044985237" description="Flagella basal body P-ring formation protein FlgA" evidence="4">
    <location>
        <begin position="18"/>
        <end position="148"/>
    </location>
</feature>
<dbReference type="Proteomes" id="UP000776276">
    <property type="component" value="Unassembled WGS sequence"/>
</dbReference>
<evidence type="ECO:0000256" key="3">
    <source>
        <dbReference type="ARBA" id="ARBA00022764"/>
    </source>
</evidence>
<evidence type="ECO:0000313" key="6">
    <source>
        <dbReference type="EMBL" id="MBU3078662.1"/>
    </source>
</evidence>
<keyword evidence="7" id="KW-1185">Reference proteome</keyword>
<dbReference type="PANTHER" id="PTHR36307">
    <property type="entry name" value="FLAGELLA BASAL BODY P-RING FORMATION PROTEIN FLGA"/>
    <property type="match status" value="1"/>
</dbReference>
<evidence type="ECO:0000256" key="4">
    <source>
        <dbReference type="RuleBase" id="RU362063"/>
    </source>
</evidence>
<dbReference type="InterPro" id="IPR039246">
    <property type="entry name" value="Flagellar_FlgA"/>
</dbReference>
<keyword evidence="6" id="KW-0969">Cilium</keyword>
<keyword evidence="2 4" id="KW-0732">Signal</keyword>
<evidence type="ECO:0000313" key="7">
    <source>
        <dbReference type="Proteomes" id="UP000776276"/>
    </source>
</evidence>
<sequence length="148" mass="15110">MRALLIATLLLPGAAAAQPSSPLADTPVLARTVEKGERVTAGDFTVDRRPASVARVALKPADADGMEAARRLMAGAPLRASDLVHAQLVRRGESVVITVRAGTLSISTPGKALTGGGAGEAVRVLSISTNRTLDAVVESGGHVRVTTL</sequence>
<gene>
    <name evidence="6" type="primary">flgA</name>
    <name evidence="6" type="ORF">KOF26_12370</name>
</gene>
<proteinExistence type="inferred from homology"/>
<comment type="function">
    <text evidence="4">Involved in the assembly process of the P-ring formation. It may associate with FlgF on the rod constituting a structure essential for the P-ring assembly or may act as a modulator protein for the P-ring assembly.</text>
</comment>
<protein>
    <recommendedName>
        <fullName evidence="4">Flagella basal body P-ring formation protein FlgA</fullName>
    </recommendedName>
</protein>